<evidence type="ECO:0000256" key="7">
    <source>
        <dbReference type="ARBA" id="ARBA00023316"/>
    </source>
</evidence>
<evidence type="ECO:0000256" key="8">
    <source>
        <dbReference type="SAM" id="Phobius"/>
    </source>
</evidence>
<comment type="caution">
    <text evidence="9">The sequence shown here is derived from an EMBL/GenBank/DDBJ whole genome shotgun (WGS) entry which is preliminary data.</text>
</comment>
<dbReference type="PANTHER" id="PTHR13301">
    <property type="entry name" value="X-BOX TRANSCRIPTION FACTOR-RELATED"/>
    <property type="match status" value="1"/>
</dbReference>
<dbReference type="Proteomes" id="UP001202328">
    <property type="component" value="Unassembled WGS sequence"/>
</dbReference>
<evidence type="ECO:0000256" key="5">
    <source>
        <dbReference type="ARBA" id="ARBA00022989"/>
    </source>
</evidence>
<comment type="subcellular location">
    <subcellularLocation>
        <location evidence="1">Endomembrane system</location>
    </subcellularLocation>
</comment>
<evidence type="ECO:0000313" key="10">
    <source>
        <dbReference type="Proteomes" id="UP001202328"/>
    </source>
</evidence>
<keyword evidence="10" id="KW-1185">Reference proteome</keyword>
<proteinExistence type="predicted"/>
<dbReference type="GO" id="GO:0030244">
    <property type="term" value="P:cellulose biosynthetic process"/>
    <property type="evidence" value="ECO:0007669"/>
    <property type="project" value="InterPro"/>
</dbReference>
<dbReference type="EMBL" id="JAJJMB010014886">
    <property type="protein sequence ID" value="KAI3857170.1"/>
    <property type="molecule type" value="Genomic_DNA"/>
</dbReference>
<evidence type="ECO:0000256" key="6">
    <source>
        <dbReference type="ARBA" id="ARBA00023136"/>
    </source>
</evidence>
<feature type="transmembrane region" description="Helical" evidence="8">
    <location>
        <begin position="203"/>
        <end position="221"/>
    </location>
</feature>
<feature type="transmembrane region" description="Helical" evidence="8">
    <location>
        <begin position="166"/>
        <end position="191"/>
    </location>
</feature>
<evidence type="ECO:0000256" key="3">
    <source>
        <dbReference type="ARBA" id="ARBA00022679"/>
    </source>
</evidence>
<dbReference type="Pfam" id="PF03552">
    <property type="entry name" value="Cellulose_synt"/>
    <property type="match status" value="2"/>
</dbReference>
<evidence type="ECO:0000256" key="1">
    <source>
        <dbReference type="ARBA" id="ARBA00004308"/>
    </source>
</evidence>
<keyword evidence="6 8" id="KW-0472">Membrane</keyword>
<dbReference type="GO" id="GO:0071555">
    <property type="term" value="P:cell wall organization"/>
    <property type="evidence" value="ECO:0007669"/>
    <property type="project" value="UniProtKB-KW"/>
</dbReference>
<dbReference type="AlphaFoldDB" id="A0AAD4S2K0"/>
<reference evidence="9" key="1">
    <citation type="submission" date="2022-04" db="EMBL/GenBank/DDBJ databases">
        <title>A functionally conserved STORR gene fusion in Papaver species that diverged 16.8 million years ago.</title>
        <authorList>
            <person name="Catania T."/>
        </authorList>
    </citation>
    <scope>NUCLEOTIDE SEQUENCE</scope>
    <source>
        <strain evidence="9">S-188037</strain>
    </source>
</reference>
<name>A0AAD4S2K0_9MAGN</name>
<evidence type="ECO:0000256" key="4">
    <source>
        <dbReference type="ARBA" id="ARBA00022692"/>
    </source>
</evidence>
<dbReference type="GO" id="GO:0016760">
    <property type="term" value="F:cellulose synthase (UDP-forming) activity"/>
    <property type="evidence" value="ECO:0007669"/>
    <property type="project" value="InterPro"/>
</dbReference>
<keyword evidence="2" id="KW-0328">Glycosyltransferase</keyword>
<dbReference type="GO" id="GO:0016020">
    <property type="term" value="C:membrane"/>
    <property type="evidence" value="ECO:0007669"/>
    <property type="project" value="InterPro"/>
</dbReference>
<keyword evidence="7" id="KW-0961">Cell wall biogenesis/degradation</keyword>
<dbReference type="InterPro" id="IPR005150">
    <property type="entry name" value="Cellulose_synth"/>
</dbReference>
<evidence type="ECO:0000256" key="2">
    <source>
        <dbReference type="ARBA" id="ARBA00022676"/>
    </source>
</evidence>
<keyword evidence="3" id="KW-0808">Transferase</keyword>
<protein>
    <submittedName>
        <fullName evidence="9">Uncharacterized protein</fullName>
    </submittedName>
</protein>
<gene>
    <name evidence="9" type="ORF">MKW98_010584</name>
</gene>
<keyword evidence="5 8" id="KW-1133">Transmembrane helix</keyword>
<evidence type="ECO:0000313" key="9">
    <source>
        <dbReference type="EMBL" id="KAI3857170.1"/>
    </source>
</evidence>
<accession>A0AAD4S2K0</accession>
<sequence length="232" mass="26318">MDGLRGPVLSGTGFYIKRKALFGTPKQKESTFSGYLLHCKGWTSVYCFPSKPSFLGYTTMNMKDAMLVNGIPLFPKVSNPWFTVFVIVYVSSLSQHLVEVLISGGTIKTWWNEQRIWMIKSVTTSFFGCLDVVMKSVGVTKASFRLKNKVIDSDQQKKYEKGSFNFLGATIFMIPLFILVIWNLGCSILGVRRIFINKSLEDMFGQVYISFYILVSSYPILEGIITRKTRSI</sequence>
<organism evidence="9 10">
    <name type="scientific">Papaver atlanticum</name>
    <dbReference type="NCBI Taxonomy" id="357466"/>
    <lineage>
        <taxon>Eukaryota</taxon>
        <taxon>Viridiplantae</taxon>
        <taxon>Streptophyta</taxon>
        <taxon>Embryophyta</taxon>
        <taxon>Tracheophyta</taxon>
        <taxon>Spermatophyta</taxon>
        <taxon>Magnoliopsida</taxon>
        <taxon>Ranunculales</taxon>
        <taxon>Papaveraceae</taxon>
        <taxon>Papaveroideae</taxon>
        <taxon>Papaver</taxon>
    </lineage>
</organism>
<keyword evidence="4 8" id="KW-0812">Transmembrane</keyword>
<dbReference type="GO" id="GO:0012505">
    <property type="term" value="C:endomembrane system"/>
    <property type="evidence" value="ECO:0007669"/>
    <property type="project" value="UniProtKB-SubCell"/>
</dbReference>